<dbReference type="GO" id="GO:0016747">
    <property type="term" value="F:acyltransferase activity, transferring groups other than amino-acyl groups"/>
    <property type="evidence" value="ECO:0007669"/>
    <property type="project" value="InterPro"/>
</dbReference>
<organism evidence="2 3">
    <name type="scientific">Teratosphaeria nubilosa</name>
    <dbReference type="NCBI Taxonomy" id="161662"/>
    <lineage>
        <taxon>Eukaryota</taxon>
        <taxon>Fungi</taxon>
        <taxon>Dikarya</taxon>
        <taxon>Ascomycota</taxon>
        <taxon>Pezizomycotina</taxon>
        <taxon>Dothideomycetes</taxon>
        <taxon>Dothideomycetidae</taxon>
        <taxon>Mycosphaerellales</taxon>
        <taxon>Teratosphaeriaceae</taxon>
        <taxon>Teratosphaeria</taxon>
    </lineage>
</organism>
<dbReference type="InterPro" id="IPR000182">
    <property type="entry name" value="GNAT_dom"/>
</dbReference>
<proteinExistence type="predicted"/>
<dbReference type="AlphaFoldDB" id="A0A6G1LG83"/>
<dbReference type="Proteomes" id="UP000799436">
    <property type="component" value="Unassembled WGS sequence"/>
</dbReference>
<dbReference type="EMBL" id="ML995818">
    <property type="protein sequence ID" value="KAF2771630.1"/>
    <property type="molecule type" value="Genomic_DNA"/>
</dbReference>
<feature type="domain" description="N-acetyltransferase" evidence="1">
    <location>
        <begin position="1"/>
        <end position="133"/>
    </location>
</feature>
<dbReference type="Pfam" id="PF13508">
    <property type="entry name" value="Acetyltransf_7"/>
    <property type="match status" value="1"/>
</dbReference>
<dbReference type="OrthoDB" id="2115692at2759"/>
<protein>
    <recommendedName>
        <fullName evidence="1">N-acetyltransferase domain-containing protein</fullName>
    </recommendedName>
</protein>
<accession>A0A6G1LG83</accession>
<dbReference type="Gene3D" id="3.40.630.30">
    <property type="match status" value="1"/>
</dbReference>
<gene>
    <name evidence="2" type="ORF">EJ03DRAFT_325276</name>
</gene>
<evidence type="ECO:0000259" key="1">
    <source>
        <dbReference type="PROSITE" id="PS51186"/>
    </source>
</evidence>
<sequence length="192" mass="21497">MWRLRLETQKPSDEVPAPAAEISAAVRKDGVIERPSVMNAMHQISNGFMAEFVGARPHADLSILVTHPEHQRRGAGSMLVGWGCQKADERGLMCILTASEAGLPVYKKHGFVVVKEVPLDLRPFGIDETELICLPHATIRLLFLRWLPASRHPEDRSSCSGRRSILLKSRRADRPLLPRRYLPPALSQRLPC</sequence>
<dbReference type="InterPro" id="IPR052523">
    <property type="entry name" value="Trichothecene_AcTrans"/>
</dbReference>
<evidence type="ECO:0000313" key="3">
    <source>
        <dbReference type="Proteomes" id="UP000799436"/>
    </source>
</evidence>
<dbReference type="InterPro" id="IPR016181">
    <property type="entry name" value="Acyl_CoA_acyltransferase"/>
</dbReference>
<evidence type="ECO:0000313" key="2">
    <source>
        <dbReference type="EMBL" id="KAF2771630.1"/>
    </source>
</evidence>
<dbReference type="PROSITE" id="PS51186">
    <property type="entry name" value="GNAT"/>
    <property type="match status" value="1"/>
</dbReference>
<dbReference type="PANTHER" id="PTHR42791">
    <property type="entry name" value="GNAT FAMILY ACETYLTRANSFERASE"/>
    <property type="match status" value="1"/>
</dbReference>
<keyword evidence="3" id="KW-1185">Reference proteome</keyword>
<name>A0A6G1LG83_9PEZI</name>
<reference evidence="2" key="1">
    <citation type="journal article" date="2020" name="Stud. Mycol.">
        <title>101 Dothideomycetes genomes: a test case for predicting lifestyles and emergence of pathogens.</title>
        <authorList>
            <person name="Haridas S."/>
            <person name="Albert R."/>
            <person name="Binder M."/>
            <person name="Bloem J."/>
            <person name="Labutti K."/>
            <person name="Salamov A."/>
            <person name="Andreopoulos B."/>
            <person name="Baker S."/>
            <person name="Barry K."/>
            <person name="Bills G."/>
            <person name="Bluhm B."/>
            <person name="Cannon C."/>
            <person name="Castanera R."/>
            <person name="Culley D."/>
            <person name="Daum C."/>
            <person name="Ezra D."/>
            <person name="Gonzalez J."/>
            <person name="Henrissat B."/>
            <person name="Kuo A."/>
            <person name="Liang C."/>
            <person name="Lipzen A."/>
            <person name="Lutzoni F."/>
            <person name="Magnuson J."/>
            <person name="Mondo S."/>
            <person name="Nolan M."/>
            <person name="Ohm R."/>
            <person name="Pangilinan J."/>
            <person name="Park H.-J."/>
            <person name="Ramirez L."/>
            <person name="Alfaro M."/>
            <person name="Sun H."/>
            <person name="Tritt A."/>
            <person name="Yoshinaga Y."/>
            <person name="Zwiers L.-H."/>
            <person name="Turgeon B."/>
            <person name="Goodwin S."/>
            <person name="Spatafora J."/>
            <person name="Crous P."/>
            <person name="Grigoriev I."/>
        </authorList>
    </citation>
    <scope>NUCLEOTIDE SEQUENCE</scope>
    <source>
        <strain evidence="2">CBS 116005</strain>
    </source>
</reference>
<dbReference type="CDD" id="cd04301">
    <property type="entry name" value="NAT_SF"/>
    <property type="match status" value="1"/>
</dbReference>
<dbReference type="PANTHER" id="PTHR42791:SF14">
    <property type="entry name" value="N-ACETYLTRANSFERASE DOMAIN-CONTAINING PROTEIN"/>
    <property type="match status" value="1"/>
</dbReference>
<dbReference type="SUPFAM" id="SSF55729">
    <property type="entry name" value="Acyl-CoA N-acyltransferases (Nat)"/>
    <property type="match status" value="1"/>
</dbReference>